<dbReference type="EMBL" id="CP163435">
    <property type="protein sequence ID" value="XDQ24199.1"/>
    <property type="molecule type" value="Genomic_DNA"/>
</dbReference>
<sequence>MPASEQILVARSRRTRPGRLVGGLVAVALTVALTGALAGAVAAPASAAPERAMSGTAKLQGCGWNEADNGEHAYYEHCATDTNVWIQVTRWARGGYHRCVGPGRTNLDYDATGAWYDSNFRGGLCSHPGDTA</sequence>
<name>A0AB39P4X5_9ACTN</name>
<dbReference type="AlphaFoldDB" id="A0AB39P4X5"/>
<dbReference type="Pfam" id="PF19882">
    <property type="entry name" value="DUF6355"/>
    <property type="match status" value="1"/>
</dbReference>
<accession>A0AB39P4X5</accession>
<evidence type="ECO:0000313" key="1">
    <source>
        <dbReference type="EMBL" id="XDQ24199.1"/>
    </source>
</evidence>
<dbReference type="RefSeq" id="WP_369230631.1">
    <property type="nucleotide sequence ID" value="NZ_CP163435.1"/>
</dbReference>
<dbReference type="InterPro" id="IPR045935">
    <property type="entry name" value="DUF6355"/>
</dbReference>
<reference evidence="1" key="1">
    <citation type="submission" date="2024-07" db="EMBL/GenBank/DDBJ databases">
        <authorList>
            <person name="Yu S.T."/>
        </authorList>
    </citation>
    <scope>NUCLEOTIDE SEQUENCE</scope>
    <source>
        <strain evidence="1">R21</strain>
    </source>
</reference>
<organism evidence="1">
    <name type="scientific">Streptomyces sp. R21</name>
    <dbReference type="NCBI Taxonomy" id="3238627"/>
    <lineage>
        <taxon>Bacteria</taxon>
        <taxon>Bacillati</taxon>
        <taxon>Actinomycetota</taxon>
        <taxon>Actinomycetes</taxon>
        <taxon>Kitasatosporales</taxon>
        <taxon>Streptomycetaceae</taxon>
        <taxon>Streptomyces</taxon>
    </lineage>
</organism>
<gene>
    <name evidence="1" type="ORF">AB5J56_05560</name>
</gene>
<protein>
    <submittedName>
        <fullName evidence="1">DUF6355 family natural product biosynthesis protein</fullName>
    </submittedName>
</protein>
<proteinExistence type="predicted"/>